<proteinExistence type="predicted"/>
<gene>
    <name evidence="1" type="ORF">ED236_12060</name>
</gene>
<evidence type="ECO:0000313" key="2">
    <source>
        <dbReference type="Proteomes" id="UP000275137"/>
    </source>
</evidence>
<reference evidence="1 2" key="1">
    <citation type="submission" date="2018-10" db="EMBL/GenBank/DDBJ databases">
        <authorList>
            <person name="Chen W.-M."/>
        </authorList>
    </citation>
    <scope>NUCLEOTIDE SEQUENCE [LARGE SCALE GENOMIC DNA]</scope>
    <source>
        <strain evidence="1 2">H-5</strain>
    </source>
</reference>
<evidence type="ECO:0000313" key="1">
    <source>
        <dbReference type="EMBL" id="ROH84121.1"/>
    </source>
</evidence>
<dbReference type="Proteomes" id="UP000275137">
    <property type="component" value="Unassembled WGS sequence"/>
</dbReference>
<sequence>MTRMQIARGFKQGLQPAVSAQAKLRSRLSAAAVAKTSSLNGAAGMSYRACEAASKANAGGRRHANAGLLASRSEAARMMLHVVVGARPTARYFILLVQNKVTKQSAWHNGNLSVPSPLPEVLA</sequence>
<protein>
    <submittedName>
        <fullName evidence="1">Uncharacterized protein</fullName>
    </submittedName>
</protein>
<organism evidence="1 2">
    <name type="scientific">Pseudomethylobacillus aquaticus</name>
    <dbReference type="NCBI Taxonomy" id="2676064"/>
    <lineage>
        <taxon>Bacteria</taxon>
        <taxon>Pseudomonadati</taxon>
        <taxon>Pseudomonadota</taxon>
        <taxon>Betaproteobacteria</taxon>
        <taxon>Nitrosomonadales</taxon>
        <taxon>Methylophilaceae</taxon>
        <taxon>Pseudomethylobacillus</taxon>
    </lineage>
</organism>
<name>A0A3N0UV88_9PROT</name>
<dbReference type="EMBL" id="RJVP01000008">
    <property type="protein sequence ID" value="ROH84121.1"/>
    <property type="molecule type" value="Genomic_DNA"/>
</dbReference>
<dbReference type="AlphaFoldDB" id="A0A3N0UV88"/>
<comment type="caution">
    <text evidence="1">The sequence shown here is derived from an EMBL/GenBank/DDBJ whole genome shotgun (WGS) entry which is preliminary data.</text>
</comment>
<accession>A0A3N0UV88</accession>
<keyword evidence="2" id="KW-1185">Reference proteome</keyword>